<dbReference type="Gene3D" id="6.10.10.120">
    <property type="entry name" value="Antitoxin ParD1-like"/>
    <property type="match status" value="1"/>
</dbReference>
<dbReference type="InterPro" id="IPR022789">
    <property type="entry name" value="ParD"/>
</dbReference>
<evidence type="ECO:0000256" key="1">
    <source>
        <dbReference type="SAM" id="MobiDB-lite"/>
    </source>
</evidence>
<proteinExistence type="predicted"/>
<reference evidence="3" key="1">
    <citation type="journal article" date="2019" name="Int. J. Syst. Evol. Microbiol.">
        <title>The Global Catalogue of Microorganisms (GCM) 10K type strain sequencing project: providing services to taxonomists for standard genome sequencing and annotation.</title>
        <authorList>
            <consortium name="The Broad Institute Genomics Platform"/>
            <consortium name="The Broad Institute Genome Sequencing Center for Infectious Disease"/>
            <person name="Wu L."/>
            <person name="Ma J."/>
        </authorList>
    </citation>
    <scope>NUCLEOTIDE SEQUENCE [LARGE SCALE GENOMIC DNA]</scope>
    <source>
        <strain evidence="3">KCTC 52237</strain>
    </source>
</reference>
<feature type="region of interest" description="Disordered" evidence="1">
    <location>
        <begin position="1"/>
        <end position="24"/>
    </location>
</feature>
<gene>
    <name evidence="2" type="ORF">ACFODX_00515</name>
</gene>
<dbReference type="EMBL" id="JBHRTF010000001">
    <property type="protein sequence ID" value="MFC3114018.1"/>
    <property type="molecule type" value="Genomic_DNA"/>
</dbReference>
<protein>
    <submittedName>
        <fullName evidence="2">Type II toxin-antitoxin system ParD family antitoxin</fullName>
    </submittedName>
</protein>
<dbReference type="RefSeq" id="WP_378114961.1">
    <property type="nucleotide sequence ID" value="NZ_JBHRTF010000001.1"/>
</dbReference>
<comment type="caution">
    <text evidence="2">The sequence shown here is derived from an EMBL/GenBank/DDBJ whole genome shotgun (WGS) entry which is preliminary data.</text>
</comment>
<keyword evidence="3" id="KW-1185">Reference proteome</keyword>
<accession>A0ABV7FC00</accession>
<sequence>MENSESKLQALRQMLTQGEESGATDYDYEEFINELDDPHYMAPAG</sequence>
<dbReference type="Proteomes" id="UP001595555">
    <property type="component" value="Unassembled WGS sequence"/>
</dbReference>
<evidence type="ECO:0000313" key="3">
    <source>
        <dbReference type="Proteomes" id="UP001595555"/>
    </source>
</evidence>
<dbReference type="Pfam" id="PF03693">
    <property type="entry name" value="ParD_antitoxin"/>
    <property type="match status" value="1"/>
</dbReference>
<dbReference type="InterPro" id="IPR038296">
    <property type="entry name" value="ParD_sf"/>
</dbReference>
<name>A0ABV7FC00_9GAMM</name>
<organism evidence="2 3">
    <name type="scientific">Cellvibrio fontiphilus</name>
    <dbReference type="NCBI Taxonomy" id="1815559"/>
    <lineage>
        <taxon>Bacteria</taxon>
        <taxon>Pseudomonadati</taxon>
        <taxon>Pseudomonadota</taxon>
        <taxon>Gammaproteobacteria</taxon>
        <taxon>Cellvibrionales</taxon>
        <taxon>Cellvibrionaceae</taxon>
        <taxon>Cellvibrio</taxon>
    </lineage>
</organism>
<evidence type="ECO:0000313" key="2">
    <source>
        <dbReference type="EMBL" id="MFC3114018.1"/>
    </source>
</evidence>